<dbReference type="VEuPathDB" id="FungiDB:NECHADRAFT_86413"/>
<dbReference type="HOGENOM" id="CLU_118689_0_0_1"/>
<accession>C7ZF72</accession>
<dbReference type="EMBL" id="GG698922">
    <property type="protein sequence ID" value="EEU37521.1"/>
    <property type="molecule type" value="Genomic_DNA"/>
</dbReference>
<name>C7ZF72_FUSV7</name>
<protein>
    <submittedName>
        <fullName evidence="1">Uncharacterized protein</fullName>
    </submittedName>
</protein>
<dbReference type="GeneID" id="9665349"/>
<evidence type="ECO:0000313" key="2">
    <source>
        <dbReference type="Proteomes" id="UP000005206"/>
    </source>
</evidence>
<evidence type="ECO:0000313" key="1">
    <source>
        <dbReference type="EMBL" id="EEU37521.1"/>
    </source>
</evidence>
<dbReference type="InParanoid" id="C7ZF72"/>
<keyword evidence="2" id="KW-1185">Reference proteome</keyword>
<organism evidence="1 2">
    <name type="scientific">Fusarium vanettenii (strain ATCC MYA-4622 / CBS 123669 / FGSC 9596 / NRRL 45880 / 77-13-4)</name>
    <name type="common">Fusarium solani subsp. pisi</name>
    <dbReference type="NCBI Taxonomy" id="660122"/>
    <lineage>
        <taxon>Eukaryota</taxon>
        <taxon>Fungi</taxon>
        <taxon>Dikarya</taxon>
        <taxon>Ascomycota</taxon>
        <taxon>Pezizomycotina</taxon>
        <taxon>Sordariomycetes</taxon>
        <taxon>Hypocreomycetidae</taxon>
        <taxon>Hypocreales</taxon>
        <taxon>Nectriaceae</taxon>
        <taxon>Fusarium</taxon>
        <taxon>Fusarium solani species complex</taxon>
        <taxon>Fusarium vanettenii</taxon>
    </lineage>
</organism>
<gene>
    <name evidence="1" type="ORF">NECHADRAFT_86413</name>
</gene>
<sequence>MSRFIRRIRNRSSIEHLGYEVDDTPQDPNERVTINDMKRIEKPKSMPWQARLSGEDMTKLLKGFSPSEMEQKWVIAASGPDNKGIINVHLCRSWTGIEIYTVRVRVLTGEDGKPGDAEENGGEVFEIVYETSNKFNNMCDGEVEDMAVGLCRGFLDVELGKGPESPEPPVRHRRR</sequence>
<proteinExistence type="predicted"/>
<dbReference type="AlphaFoldDB" id="C7ZF72"/>
<dbReference type="eggNOG" id="ENOG502R2FJ">
    <property type="taxonomic scope" value="Eukaryota"/>
</dbReference>
<dbReference type="OrthoDB" id="4521980at2759"/>
<dbReference type="RefSeq" id="XP_003043234.1">
    <property type="nucleotide sequence ID" value="XM_003043188.1"/>
</dbReference>
<dbReference type="KEGG" id="nhe:NECHADRAFT_86413"/>
<reference evidence="1 2" key="1">
    <citation type="journal article" date="2009" name="PLoS Genet.">
        <title>The genome of Nectria haematococca: contribution of supernumerary chromosomes to gene expansion.</title>
        <authorList>
            <person name="Coleman J.J."/>
            <person name="Rounsley S.D."/>
            <person name="Rodriguez-Carres M."/>
            <person name="Kuo A."/>
            <person name="Wasmann C.C."/>
            <person name="Grimwood J."/>
            <person name="Schmutz J."/>
            <person name="Taga M."/>
            <person name="White G.J."/>
            <person name="Zhou S."/>
            <person name="Schwartz D.C."/>
            <person name="Freitag M."/>
            <person name="Ma L.J."/>
            <person name="Danchin E.G."/>
            <person name="Henrissat B."/>
            <person name="Coutinho P.M."/>
            <person name="Nelson D.R."/>
            <person name="Straney D."/>
            <person name="Napoli C.A."/>
            <person name="Barker B.M."/>
            <person name="Gribskov M."/>
            <person name="Rep M."/>
            <person name="Kroken S."/>
            <person name="Molnar I."/>
            <person name="Rensing C."/>
            <person name="Kennell J.C."/>
            <person name="Zamora J."/>
            <person name="Farman M.L."/>
            <person name="Selker E.U."/>
            <person name="Salamov A."/>
            <person name="Shapiro H."/>
            <person name="Pangilinan J."/>
            <person name="Lindquist E."/>
            <person name="Lamers C."/>
            <person name="Grigoriev I.V."/>
            <person name="Geiser D.M."/>
            <person name="Covert S.F."/>
            <person name="Temporini E."/>
            <person name="Vanetten H.D."/>
        </authorList>
    </citation>
    <scope>NUCLEOTIDE SEQUENCE [LARGE SCALE GENOMIC DNA]</scope>
    <source>
        <strain evidence="2">ATCC MYA-4622 / CBS 123669 / FGSC 9596 / NRRL 45880 / 77-13-4</strain>
    </source>
</reference>
<dbReference type="Proteomes" id="UP000005206">
    <property type="component" value="Chromosome 11"/>
</dbReference>
<dbReference type="OMA" id="KEFAVNF"/>